<keyword evidence="2" id="KW-1185">Reference proteome</keyword>
<comment type="caution">
    <text evidence="1">The sequence shown here is derived from an EMBL/GenBank/DDBJ whole genome shotgun (WGS) entry which is preliminary data.</text>
</comment>
<dbReference type="Proteomes" id="UP001557470">
    <property type="component" value="Unassembled WGS sequence"/>
</dbReference>
<accession>A0ABD0X7B3</accession>
<evidence type="ECO:0000313" key="2">
    <source>
        <dbReference type="Proteomes" id="UP001557470"/>
    </source>
</evidence>
<evidence type="ECO:0000313" key="1">
    <source>
        <dbReference type="EMBL" id="KAL0993877.1"/>
    </source>
</evidence>
<dbReference type="AlphaFoldDB" id="A0ABD0X7B3"/>
<proteinExistence type="predicted"/>
<gene>
    <name evidence="1" type="ORF">UPYG_G00115080</name>
</gene>
<organism evidence="1 2">
    <name type="scientific">Umbra pygmaea</name>
    <name type="common">Eastern mudminnow</name>
    <dbReference type="NCBI Taxonomy" id="75934"/>
    <lineage>
        <taxon>Eukaryota</taxon>
        <taxon>Metazoa</taxon>
        <taxon>Chordata</taxon>
        <taxon>Craniata</taxon>
        <taxon>Vertebrata</taxon>
        <taxon>Euteleostomi</taxon>
        <taxon>Actinopterygii</taxon>
        <taxon>Neopterygii</taxon>
        <taxon>Teleostei</taxon>
        <taxon>Protacanthopterygii</taxon>
        <taxon>Esociformes</taxon>
        <taxon>Umbridae</taxon>
        <taxon>Umbra</taxon>
    </lineage>
</organism>
<protein>
    <submittedName>
        <fullName evidence="1">Uncharacterized protein</fullName>
    </submittedName>
</protein>
<reference evidence="1 2" key="1">
    <citation type="submission" date="2024-06" db="EMBL/GenBank/DDBJ databases">
        <authorList>
            <person name="Pan Q."/>
            <person name="Wen M."/>
            <person name="Jouanno E."/>
            <person name="Zahm M."/>
            <person name="Klopp C."/>
            <person name="Cabau C."/>
            <person name="Louis A."/>
            <person name="Berthelot C."/>
            <person name="Parey E."/>
            <person name="Roest Crollius H."/>
            <person name="Montfort J."/>
            <person name="Robinson-Rechavi M."/>
            <person name="Bouchez O."/>
            <person name="Lampietro C."/>
            <person name="Lopez Roques C."/>
            <person name="Donnadieu C."/>
            <person name="Postlethwait J."/>
            <person name="Bobe J."/>
            <person name="Verreycken H."/>
            <person name="Guiguen Y."/>
        </authorList>
    </citation>
    <scope>NUCLEOTIDE SEQUENCE [LARGE SCALE GENOMIC DNA]</scope>
    <source>
        <strain evidence="1">Up_M1</strain>
        <tissue evidence="1">Testis</tissue>
    </source>
</reference>
<sequence>MHNRQFVVHIHLVLSKHPHVLRQVEDASTDEWLQALLQVHQEFLGRRWGQGKVTWLKNLQQFNKSSVWDCFGTEHHFVVSRLSTLQLMREITTCAEQHCTFPRLYKNNTVIEVVCNNFTGLQESLDEWFHPPTRNCKLINNKGLPCQGQRNIVRQDFAIGRPTLLVLRCLSVQTTRRNKLIWPNQLPENVNILGEGYIPIGMTYHQNTSAHFVSFHRVGNQGWHYYDGMKETSKPGAGVVKVNNAEVRRLMLQSWIAGHLVLVTKQKESNGADGHMEMINCDNVEEAFRKMGGDLASILNQDAEAEGVGAGLAIPIWIGLRWRDFTRPWAYSSVDLLMSSAGDVAHTLPLLLG</sequence>
<dbReference type="EMBL" id="JAGEUA010000003">
    <property type="protein sequence ID" value="KAL0993877.1"/>
    <property type="molecule type" value="Genomic_DNA"/>
</dbReference>
<name>A0ABD0X7B3_UMBPY</name>